<comment type="caution">
    <text evidence="2">The sequence shown here is derived from an EMBL/GenBank/DDBJ whole genome shotgun (WGS) entry which is preliminary data.</text>
</comment>
<evidence type="ECO:0000313" key="2">
    <source>
        <dbReference type="EMBL" id="GMN40727.1"/>
    </source>
</evidence>
<feature type="region of interest" description="Disordered" evidence="1">
    <location>
        <begin position="1"/>
        <end position="68"/>
    </location>
</feature>
<dbReference type="Gramene" id="FCD_00030520-RA">
    <property type="protein sequence ID" value="FCD_00030520-RA:cds"/>
    <property type="gene ID" value="FCD_00030520"/>
</dbReference>
<proteinExistence type="predicted"/>
<feature type="compositionally biased region" description="Basic and acidic residues" evidence="1">
    <location>
        <begin position="1"/>
        <end position="10"/>
    </location>
</feature>
<keyword evidence="3" id="KW-1185">Reference proteome</keyword>
<reference evidence="2" key="1">
    <citation type="submission" date="2023-07" db="EMBL/GenBank/DDBJ databases">
        <title>draft genome sequence of fig (Ficus carica).</title>
        <authorList>
            <person name="Takahashi T."/>
            <person name="Nishimura K."/>
        </authorList>
    </citation>
    <scope>NUCLEOTIDE SEQUENCE</scope>
</reference>
<dbReference type="AlphaFoldDB" id="A0AA87ZUM2"/>
<organism evidence="2 3">
    <name type="scientific">Ficus carica</name>
    <name type="common">Common fig</name>
    <dbReference type="NCBI Taxonomy" id="3494"/>
    <lineage>
        <taxon>Eukaryota</taxon>
        <taxon>Viridiplantae</taxon>
        <taxon>Streptophyta</taxon>
        <taxon>Embryophyta</taxon>
        <taxon>Tracheophyta</taxon>
        <taxon>Spermatophyta</taxon>
        <taxon>Magnoliopsida</taxon>
        <taxon>eudicotyledons</taxon>
        <taxon>Gunneridae</taxon>
        <taxon>Pentapetalae</taxon>
        <taxon>rosids</taxon>
        <taxon>fabids</taxon>
        <taxon>Rosales</taxon>
        <taxon>Moraceae</taxon>
        <taxon>Ficeae</taxon>
        <taxon>Ficus</taxon>
    </lineage>
</organism>
<evidence type="ECO:0000313" key="3">
    <source>
        <dbReference type="Proteomes" id="UP001187192"/>
    </source>
</evidence>
<dbReference type="EMBL" id="BTGU01000011">
    <property type="protein sequence ID" value="GMN40727.1"/>
    <property type="molecule type" value="Genomic_DNA"/>
</dbReference>
<protein>
    <submittedName>
        <fullName evidence="2">Uncharacterized protein</fullName>
    </submittedName>
</protein>
<evidence type="ECO:0000256" key="1">
    <source>
        <dbReference type="SAM" id="MobiDB-lite"/>
    </source>
</evidence>
<name>A0AA87ZUM2_FICCA</name>
<gene>
    <name evidence="2" type="ORF">TIFTF001_009956</name>
</gene>
<dbReference type="Proteomes" id="UP001187192">
    <property type="component" value="Unassembled WGS sequence"/>
</dbReference>
<feature type="compositionally biased region" description="Basic and acidic residues" evidence="1">
    <location>
        <begin position="20"/>
        <end position="33"/>
    </location>
</feature>
<accession>A0AA87ZUM2</accession>
<sequence length="68" mass="7823">MGARFTEGRISKKRKNKGRARFDPRGEMLAEVRKRTRSRHQRDGERELSPAVAAQGAPKVKTDSRRFV</sequence>